<dbReference type="Proteomes" id="UP000886520">
    <property type="component" value="Chromosome 8"/>
</dbReference>
<keyword evidence="4" id="KW-1185">Reference proteome</keyword>
<reference evidence="3" key="1">
    <citation type="submission" date="2021-01" db="EMBL/GenBank/DDBJ databases">
        <title>Adiantum capillus-veneris genome.</title>
        <authorList>
            <person name="Fang Y."/>
            <person name="Liao Q."/>
        </authorList>
    </citation>
    <scope>NUCLEOTIDE SEQUENCE</scope>
    <source>
        <strain evidence="3">H3</strain>
        <tissue evidence="3">Leaf</tissue>
    </source>
</reference>
<evidence type="ECO:0000313" key="3">
    <source>
        <dbReference type="EMBL" id="KAI5076006.1"/>
    </source>
</evidence>
<evidence type="ECO:0000256" key="2">
    <source>
        <dbReference type="SAM" id="Phobius"/>
    </source>
</evidence>
<feature type="transmembrane region" description="Helical" evidence="2">
    <location>
        <begin position="89"/>
        <end position="109"/>
    </location>
</feature>
<keyword evidence="2" id="KW-1133">Transmembrane helix</keyword>
<organism evidence="3 4">
    <name type="scientific">Adiantum capillus-veneris</name>
    <name type="common">Maidenhair fern</name>
    <dbReference type="NCBI Taxonomy" id="13818"/>
    <lineage>
        <taxon>Eukaryota</taxon>
        <taxon>Viridiplantae</taxon>
        <taxon>Streptophyta</taxon>
        <taxon>Embryophyta</taxon>
        <taxon>Tracheophyta</taxon>
        <taxon>Polypodiopsida</taxon>
        <taxon>Polypodiidae</taxon>
        <taxon>Polypodiales</taxon>
        <taxon>Pteridineae</taxon>
        <taxon>Pteridaceae</taxon>
        <taxon>Vittarioideae</taxon>
        <taxon>Adiantum</taxon>
    </lineage>
</organism>
<feature type="transmembrane region" description="Helical" evidence="2">
    <location>
        <begin position="6"/>
        <end position="29"/>
    </location>
</feature>
<proteinExistence type="predicted"/>
<evidence type="ECO:0000313" key="4">
    <source>
        <dbReference type="Proteomes" id="UP000886520"/>
    </source>
</evidence>
<accession>A0A9D4UXS3</accession>
<sequence length="358" mass="39727">MENWHLFTAAFILSVVDLSVLGAFLWYQLSTLYFAWHLCPMIVNRICELIAFMFTGGMLPSLFAFVQVLLSLFSTTIYANRQQHLQNKLLLAVYCTLLLYESLVALLLVKMGRYLKRPVSVGLQQSRSSPGQPAPQPYIAFHMFALFTQPLGPGCQYAISHDERLQDSQVDGFVTVQQPDGKKVMLGRVLQSKFELPVKEEEPGDTKEGSQSKDNDDVRVTITSSSVPSEMEHGSNVCSSQASGLPGQVNSIEHIPSLPSSKSGQVNSVDGTSGLPAQMSPTNSWMRFWIELSCQRSLKMVNRFFSGKYSALGTGLCNCKAWLHVPMACNGPPIPWYDFFSDLENSLDSFLKDHGSSS</sequence>
<feature type="region of interest" description="Disordered" evidence="1">
    <location>
        <begin position="195"/>
        <end position="219"/>
    </location>
</feature>
<gene>
    <name evidence="3" type="ORF">GOP47_0008071</name>
</gene>
<name>A0A9D4UXS3_ADICA</name>
<dbReference type="EMBL" id="JABFUD020000008">
    <property type="protein sequence ID" value="KAI5076006.1"/>
    <property type="molecule type" value="Genomic_DNA"/>
</dbReference>
<keyword evidence="2" id="KW-0812">Transmembrane</keyword>
<dbReference type="AlphaFoldDB" id="A0A9D4UXS3"/>
<evidence type="ECO:0000256" key="1">
    <source>
        <dbReference type="SAM" id="MobiDB-lite"/>
    </source>
</evidence>
<feature type="compositionally biased region" description="Basic and acidic residues" evidence="1">
    <location>
        <begin position="196"/>
        <end position="219"/>
    </location>
</feature>
<comment type="caution">
    <text evidence="3">The sequence shown here is derived from an EMBL/GenBank/DDBJ whole genome shotgun (WGS) entry which is preliminary data.</text>
</comment>
<protein>
    <submittedName>
        <fullName evidence="3">Uncharacterized protein</fullName>
    </submittedName>
</protein>
<dbReference type="OrthoDB" id="1931170at2759"/>
<keyword evidence="2" id="KW-0472">Membrane</keyword>
<feature type="transmembrane region" description="Helical" evidence="2">
    <location>
        <begin position="49"/>
        <end position="69"/>
    </location>
</feature>